<gene>
    <name evidence="2" type="ORF">AWN90_09255</name>
</gene>
<dbReference type="RefSeq" id="WP_067579442.1">
    <property type="nucleotide sequence ID" value="NZ_JABMCZ010000002.1"/>
</dbReference>
<sequence length="106" mass="10524">MSGTATVLSRNAKAVVSTIGGVLSVIVSVAALAQYTPVHIWGSAGGVLAVLEVLRSVNVWLVRNEPLVEQAAAAVGDLVDKAQAAAHQPPIPPVVPAAAGAVAGDV</sequence>
<reference evidence="2 3" key="1">
    <citation type="submission" date="2016-04" db="EMBL/GenBank/DDBJ databases">
        <authorList>
            <person name="Evans L.H."/>
            <person name="Alamgir A."/>
            <person name="Owens N."/>
            <person name="Weber N.D."/>
            <person name="Virtaneva K."/>
            <person name="Barbian K."/>
            <person name="Babar A."/>
            <person name="Rosenke K."/>
        </authorList>
    </citation>
    <scope>NUCLEOTIDE SEQUENCE [LARGE SCALE GENOMIC DNA]</scope>
    <source>
        <strain evidence="2 3">IFM 0406</strain>
    </source>
</reference>
<dbReference type="AlphaFoldDB" id="A0A164H1A9"/>
<evidence type="ECO:0000313" key="2">
    <source>
        <dbReference type="EMBL" id="KZM68118.1"/>
    </source>
</evidence>
<organism evidence="2 3">
    <name type="scientific">Nocardia terpenica</name>
    <dbReference type="NCBI Taxonomy" id="455432"/>
    <lineage>
        <taxon>Bacteria</taxon>
        <taxon>Bacillati</taxon>
        <taxon>Actinomycetota</taxon>
        <taxon>Actinomycetes</taxon>
        <taxon>Mycobacteriales</taxon>
        <taxon>Nocardiaceae</taxon>
        <taxon>Nocardia</taxon>
    </lineage>
</organism>
<name>A0A164H1A9_9NOCA</name>
<keyword evidence="1" id="KW-0812">Transmembrane</keyword>
<keyword evidence="1" id="KW-1133">Transmembrane helix</keyword>
<dbReference type="EMBL" id="LWGR01000021">
    <property type="protein sequence ID" value="KZM68118.1"/>
    <property type="molecule type" value="Genomic_DNA"/>
</dbReference>
<feature type="transmembrane region" description="Helical" evidence="1">
    <location>
        <begin position="12"/>
        <end position="32"/>
    </location>
</feature>
<proteinExistence type="predicted"/>
<protein>
    <submittedName>
        <fullName evidence="2">Uncharacterized protein</fullName>
    </submittedName>
</protein>
<comment type="caution">
    <text evidence="2">The sequence shown here is derived from an EMBL/GenBank/DDBJ whole genome shotgun (WGS) entry which is preliminary data.</text>
</comment>
<dbReference type="Proteomes" id="UP000076512">
    <property type="component" value="Unassembled WGS sequence"/>
</dbReference>
<keyword evidence="3" id="KW-1185">Reference proteome</keyword>
<dbReference type="OrthoDB" id="4569067at2"/>
<keyword evidence="1" id="KW-0472">Membrane</keyword>
<evidence type="ECO:0000256" key="1">
    <source>
        <dbReference type="SAM" id="Phobius"/>
    </source>
</evidence>
<feature type="transmembrane region" description="Helical" evidence="1">
    <location>
        <begin position="38"/>
        <end position="54"/>
    </location>
</feature>
<dbReference type="STRING" id="455432.AWN90_09255"/>
<accession>A0A164H1A9</accession>
<evidence type="ECO:0000313" key="3">
    <source>
        <dbReference type="Proteomes" id="UP000076512"/>
    </source>
</evidence>